<dbReference type="PRINTS" id="PR00344">
    <property type="entry name" value="BCTRLSENSOR"/>
</dbReference>
<keyword evidence="4" id="KW-1003">Cell membrane</keyword>
<dbReference type="EC" id="2.7.13.3" evidence="3"/>
<keyword evidence="14" id="KW-0175">Coiled coil</keyword>
<dbReference type="InterPro" id="IPR003661">
    <property type="entry name" value="HisK_dim/P_dom"/>
</dbReference>
<dbReference type="Gene3D" id="1.20.120.160">
    <property type="entry name" value="HPT domain"/>
    <property type="match status" value="1"/>
</dbReference>
<dbReference type="Pfam" id="PF00512">
    <property type="entry name" value="HisKA"/>
    <property type="match status" value="1"/>
</dbReference>
<evidence type="ECO:0000256" key="12">
    <source>
        <dbReference type="PROSITE-ProRule" id="PRU00110"/>
    </source>
</evidence>
<dbReference type="InterPro" id="IPR036097">
    <property type="entry name" value="HisK_dim/P_sf"/>
</dbReference>
<keyword evidence="20" id="KW-1185">Reference proteome</keyword>
<dbReference type="Gene3D" id="1.10.287.130">
    <property type="match status" value="1"/>
</dbReference>
<evidence type="ECO:0000256" key="10">
    <source>
        <dbReference type="ARBA" id="ARBA00023012"/>
    </source>
</evidence>
<dbReference type="InterPro" id="IPR004358">
    <property type="entry name" value="Sig_transdc_His_kin-like_C"/>
</dbReference>
<dbReference type="CDD" id="cd16922">
    <property type="entry name" value="HATPase_EvgS-ArcB-TorS-like"/>
    <property type="match status" value="1"/>
</dbReference>
<accession>A0ABW5N1L9</accession>
<evidence type="ECO:0000256" key="7">
    <source>
        <dbReference type="ARBA" id="ARBA00022741"/>
    </source>
</evidence>
<dbReference type="Gene3D" id="3.40.50.2300">
    <property type="match status" value="1"/>
</dbReference>
<evidence type="ECO:0000256" key="2">
    <source>
        <dbReference type="ARBA" id="ARBA00004651"/>
    </source>
</evidence>
<proteinExistence type="predicted"/>
<dbReference type="Proteomes" id="UP001597459">
    <property type="component" value="Unassembled WGS sequence"/>
</dbReference>
<evidence type="ECO:0000256" key="11">
    <source>
        <dbReference type="ARBA" id="ARBA00023136"/>
    </source>
</evidence>
<dbReference type="SUPFAM" id="SSF47384">
    <property type="entry name" value="Homodimeric domain of signal transducing histidine kinase"/>
    <property type="match status" value="1"/>
</dbReference>
<gene>
    <name evidence="19" type="ORF">ACFSTE_01165</name>
</gene>
<feature type="domain" description="Response regulatory" evidence="17">
    <location>
        <begin position="565"/>
        <end position="680"/>
    </location>
</feature>
<evidence type="ECO:0000256" key="4">
    <source>
        <dbReference type="ARBA" id="ARBA00022475"/>
    </source>
</evidence>
<evidence type="ECO:0000256" key="3">
    <source>
        <dbReference type="ARBA" id="ARBA00012438"/>
    </source>
</evidence>
<feature type="modified residue" description="4-aspartylphosphate" evidence="13">
    <location>
        <position position="614"/>
    </location>
</feature>
<keyword evidence="7" id="KW-0547">Nucleotide-binding</keyword>
<evidence type="ECO:0000256" key="15">
    <source>
        <dbReference type="SAM" id="Phobius"/>
    </source>
</evidence>
<protein>
    <recommendedName>
        <fullName evidence="3">histidine kinase</fullName>
        <ecNumber evidence="3">2.7.13.3</ecNumber>
    </recommendedName>
</protein>
<dbReference type="SMART" id="SM00387">
    <property type="entry name" value="HATPase_c"/>
    <property type="match status" value="1"/>
</dbReference>
<dbReference type="InterPro" id="IPR011006">
    <property type="entry name" value="CheY-like_superfamily"/>
</dbReference>
<feature type="modified residue" description="Phosphohistidine" evidence="12">
    <location>
        <position position="754"/>
    </location>
</feature>
<dbReference type="SMART" id="SM00388">
    <property type="entry name" value="HisKA"/>
    <property type="match status" value="1"/>
</dbReference>
<evidence type="ECO:0000256" key="14">
    <source>
        <dbReference type="SAM" id="Coils"/>
    </source>
</evidence>
<dbReference type="InterPro" id="IPR005467">
    <property type="entry name" value="His_kinase_dom"/>
</dbReference>
<dbReference type="InterPro" id="IPR008207">
    <property type="entry name" value="Sig_transdc_His_kin_Hpt_dom"/>
</dbReference>
<keyword evidence="6 15" id="KW-0812">Transmembrane</keyword>
<dbReference type="PROSITE" id="PS50109">
    <property type="entry name" value="HIS_KIN"/>
    <property type="match status" value="1"/>
</dbReference>
<comment type="subcellular location">
    <subcellularLocation>
        <location evidence="2">Cell membrane</location>
        <topology evidence="2">Multi-pass membrane protein</topology>
    </subcellularLocation>
</comment>
<dbReference type="RefSeq" id="WP_378258035.1">
    <property type="nucleotide sequence ID" value="NZ_JBHSJV010000001.1"/>
</dbReference>
<evidence type="ECO:0000256" key="8">
    <source>
        <dbReference type="ARBA" id="ARBA00022840"/>
    </source>
</evidence>
<dbReference type="SUPFAM" id="SSF47226">
    <property type="entry name" value="Histidine-containing phosphotransfer domain, HPT domain"/>
    <property type="match status" value="1"/>
</dbReference>
<feature type="coiled-coil region" evidence="14">
    <location>
        <begin position="198"/>
        <end position="230"/>
    </location>
</feature>
<dbReference type="InterPro" id="IPR036890">
    <property type="entry name" value="HATPase_C_sf"/>
</dbReference>
<evidence type="ECO:0000256" key="13">
    <source>
        <dbReference type="PROSITE-ProRule" id="PRU00169"/>
    </source>
</evidence>
<evidence type="ECO:0000259" key="16">
    <source>
        <dbReference type="PROSITE" id="PS50109"/>
    </source>
</evidence>
<evidence type="ECO:0000313" key="19">
    <source>
        <dbReference type="EMBL" id="MFD2589420.1"/>
    </source>
</evidence>
<keyword evidence="5 13" id="KW-0597">Phosphoprotein</keyword>
<keyword evidence="9 15" id="KW-1133">Transmembrane helix</keyword>
<evidence type="ECO:0000256" key="5">
    <source>
        <dbReference type="ARBA" id="ARBA00022553"/>
    </source>
</evidence>
<evidence type="ECO:0000256" key="6">
    <source>
        <dbReference type="ARBA" id="ARBA00022692"/>
    </source>
</evidence>
<dbReference type="PROSITE" id="PS50894">
    <property type="entry name" value="HPT"/>
    <property type="match status" value="1"/>
</dbReference>
<evidence type="ECO:0000259" key="17">
    <source>
        <dbReference type="PROSITE" id="PS50110"/>
    </source>
</evidence>
<comment type="caution">
    <text evidence="19">The sequence shown here is derived from an EMBL/GenBank/DDBJ whole genome shotgun (WGS) entry which is preliminary data.</text>
</comment>
<dbReference type="InterPro" id="IPR003594">
    <property type="entry name" value="HATPase_dom"/>
</dbReference>
<dbReference type="Pfam" id="PF02518">
    <property type="entry name" value="HATPase_c"/>
    <property type="match status" value="1"/>
</dbReference>
<evidence type="ECO:0000256" key="1">
    <source>
        <dbReference type="ARBA" id="ARBA00000085"/>
    </source>
</evidence>
<dbReference type="PANTHER" id="PTHR45339:SF1">
    <property type="entry name" value="HYBRID SIGNAL TRANSDUCTION HISTIDINE KINASE J"/>
    <property type="match status" value="1"/>
</dbReference>
<dbReference type="Pfam" id="PF00072">
    <property type="entry name" value="Response_reg"/>
    <property type="match status" value="1"/>
</dbReference>
<dbReference type="EMBL" id="JBHULX010000001">
    <property type="protein sequence ID" value="MFD2589420.1"/>
    <property type="molecule type" value="Genomic_DNA"/>
</dbReference>
<dbReference type="SUPFAM" id="SSF52172">
    <property type="entry name" value="CheY-like"/>
    <property type="match status" value="1"/>
</dbReference>
<dbReference type="InterPro" id="IPR001789">
    <property type="entry name" value="Sig_transdc_resp-reg_receiver"/>
</dbReference>
<keyword evidence="8 19" id="KW-0067">ATP-binding</keyword>
<sequence length="807" mass="91643">MSKSKTSVTLKIIVGYIILTALAIVAFWVINHQVSNYTKITDIKNENNEKLFMVSSALTDLYEAESLTRTIIQTSDLEKLENYKAKIDSILKTIDNVSKISGDSIQIKKIDSIRYLVDSKNKNLEDLMLLHKQQNEKGLYETAIDELKKANESFGDPNYDERFKNLTPEFRKTIVNVIKLTKQDNAKRLTNQTVDSLAAKVKHVLAELEKRDKKHEKEILEKENTLLENDQIITQQLRGLLATIELNERNQYYSRLKASNEVLDKTTNTIILISSISLLITILFLFMIIKDVSRSQKYRNDLEAEKAYTESLLKMRESLINTVTHDLRSPLNTVIGYSDLLEKTHLNAKQKHYLDYLKKSSDYILHLVNDLLDLSKLDAGKMIIEELPFVPKKIIENTISNAIPVNSKKDIEIKVISTDALNRQYLSDPFRIKQVLTNLISNAYKFTFEGSITIQSEIDESDISDKKLIIKVKDTGIGISKKQQRYIFDEFTQGEDDTDKKYGGFGLGLAISKKIISLLNGAISLKSDPDAGSEFTISIPIKDSNFIIPEENDATNDILDFVDKKVLIVDDESSQLALTSEVVSMAGLSYDSCDNAIKALSMIRENRYDLILTDIQMPKMDGFELLDALKKMDQYKDIPVIALSGRINTSVTEYKDAGFSANLRKPYAPKELTKLIAETLNINTKEPLPTSQNKLLVSKNEQYSLEDLMLFAHGDTDSLHAILDTFYESTIENMNSLKSLIEKEDKDQIKKIAHKILPMFKQIKAKEIIPMLEELEHMDATNTSMLSLASTAMHKIKKLIENLKVTS</sequence>
<feature type="transmembrane region" description="Helical" evidence="15">
    <location>
        <begin position="270"/>
        <end position="289"/>
    </location>
</feature>
<reference evidence="20" key="1">
    <citation type="journal article" date="2019" name="Int. J. Syst. Evol. Microbiol.">
        <title>The Global Catalogue of Microorganisms (GCM) 10K type strain sequencing project: providing services to taxonomists for standard genome sequencing and annotation.</title>
        <authorList>
            <consortium name="The Broad Institute Genomics Platform"/>
            <consortium name="The Broad Institute Genome Sequencing Center for Infectious Disease"/>
            <person name="Wu L."/>
            <person name="Ma J."/>
        </authorList>
    </citation>
    <scope>NUCLEOTIDE SEQUENCE [LARGE SCALE GENOMIC DNA]</scope>
    <source>
        <strain evidence="20">KCTC 42423</strain>
    </source>
</reference>
<evidence type="ECO:0000313" key="20">
    <source>
        <dbReference type="Proteomes" id="UP001597459"/>
    </source>
</evidence>
<feature type="domain" description="HPt" evidence="18">
    <location>
        <begin position="715"/>
        <end position="803"/>
    </location>
</feature>
<keyword evidence="10" id="KW-0902">Two-component regulatory system</keyword>
<dbReference type="SMART" id="SM00448">
    <property type="entry name" value="REC"/>
    <property type="match status" value="1"/>
</dbReference>
<feature type="transmembrane region" description="Helical" evidence="15">
    <location>
        <begin position="12"/>
        <end position="30"/>
    </location>
</feature>
<dbReference type="PROSITE" id="PS50110">
    <property type="entry name" value="RESPONSE_REGULATORY"/>
    <property type="match status" value="1"/>
</dbReference>
<dbReference type="SUPFAM" id="SSF55874">
    <property type="entry name" value="ATPase domain of HSP90 chaperone/DNA topoisomerase II/histidine kinase"/>
    <property type="match status" value="1"/>
</dbReference>
<feature type="domain" description="Histidine kinase" evidence="16">
    <location>
        <begin position="322"/>
        <end position="543"/>
    </location>
</feature>
<dbReference type="GO" id="GO:0005524">
    <property type="term" value="F:ATP binding"/>
    <property type="evidence" value="ECO:0007669"/>
    <property type="project" value="UniProtKB-KW"/>
</dbReference>
<keyword evidence="11 15" id="KW-0472">Membrane</keyword>
<dbReference type="PANTHER" id="PTHR45339">
    <property type="entry name" value="HYBRID SIGNAL TRANSDUCTION HISTIDINE KINASE J"/>
    <property type="match status" value="1"/>
</dbReference>
<evidence type="ECO:0000259" key="18">
    <source>
        <dbReference type="PROSITE" id="PS50894"/>
    </source>
</evidence>
<organism evidence="19 20">
    <name type="scientific">Aquimarina hainanensis</name>
    <dbReference type="NCBI Taxonomy" id="1578017"/>
    <lineage>
        <taxon>Bacteria</taxon>
        <taxon>Pseudomonadati</taxon>
        <taxon>Bacteroidota</taxon>
        <taxon>Flavobacteriia</taxon>
        <taxon>Flavobacteriales</taxon>
        <taxon>Flavobacteriaceae</taxon>
        <taxon>Aquimarina</taxon>
    </lineage>
</organism>
<dbReference type="InterPro" id="IPR036641">
    <property type="entry name" value="HPT_dom_sf"/>
</dbReference>
<dbReference type="Gene3D" id="3.30.565.10">
    <property type="entry name" value="Histidine kinase-like ATPase, C-terminal domain"/>
    <property type="match status" value="1"/>
</dbReference>
<dbReference type="CDD" id="cd00082">
    <property type="entry name" value="HisKA"/>
    <property type="match status" value="1"/>
</dbReference>
<name>A0ABW5N1L9_9FLAO</name>
<evidence type="ECO:0000256" key="9">
    <source>
        <dbReference type="ARBA" id="ARBA00022989"/>
    </source>
</evidence>
<comment type="catalytic activity">
    <reaction evidence="1">
        <text>ATP + protein L-histidine = ADP + protein N-phospho-L-histidine.</text>
        <dbReference type="EC" id="2.7.13.3"/>
    </reaction>
</comment>